<dbReference type="PANTHER" id="PTHR47019">
    <property type="entry name" value="LIPID II FLIPPASE MURJ"/>
    <property type="match status" value="1"/>
</dbReference>
<evidence type="ECO:0000256" key="7">
    <source>
        <dbReference type="ARBA" id="ARBA00023136"/>
    </source>
</evidence>
<keyword evidence="6 9" id="KW-1133">Transmembrane helix</keyword>
<evidence type="ECO:0000256" key="4">
    <source>
        <dbReference type="ARBA" id="ARBA00022960"/>
    </source>
</evidence>
<feature type="transmembrane region" description="Helical" evidence="9">
    <location>
        <begin position="238"/>
        <end position="261"/>
    </location>
</feature>
<evidence type="ECO:0000256" key="1">
    <source>
        <dbReference type="ARBA" id="ARBA00004651"/>
    </source>
</evidence>
<keyword evidence="5" id="KW-0573">Peptidoglycan synthesis</keyword>
<keyword evidence="3 9" id="KW-0812">Transmembrane</keyword>
<evidence type="ECO:0000313" key="11">
    <source>
        <dbReference type="Proteomes" id="UP001597326"/>
    </source>
</evidence>
<feature type="compositionally biased region" description="Low complexity" evidence="8">
    <location>
        <begin position="68"/>
        <end position="80"/>
    </location>
</feature>
<protein>
    <submittedName>
        <fullName evidence="10">Murein biosynthesis integral membrane protein MurJ</fullName>
    </submittedName>
</protein>
<dbReference type="Proteomes" id="UP001597326">
    <property type="component" value="Unassembled WGS sequence"/>
</dbReference>
<organism evidence="10 11">
    <name type="scientific">Luteococcus peritonei</name>
    <dbReference type="NCBI Taxonomy" id="88874"/>
    <lineage>
        <taxon>Bacteria</taxon>
        <taxon>Bacillati</taxon>
        <taxon>Actinomycetota</taxon>
        <taxon>Actinomycetes</taxon>
        <taxon>Propionibacteriales</taxon>
        <taxon>Propionibacteriaceae</taxon>
        <taxon>Luteococcus</taxon>
    </lineage>
</organism>
<keyword evidence="4" id="KW-0133">Cell shape</keyword>
<reference evidence="11" key="1">
    <citation type="journal article" date="2019" name="Int. J. Syst. Evol. Microbiol.">
        <title>The Global Catalogue of Microorganisms (GCM) 10K type strain sequencing project: providing services to taxonomists for standard genome sequencing and annotation.</title>
        <authorList>
            <consortium name="The Broad Institute Genomics Platform"/>
            <consortium name="The Broad Institute Genome Sequencing Center for Infectious Disease"/>
            <person name="Wu L."/>
            <person name="Ma J."/>
        </authorList>
    </citation>
    <scope>NUCLEOTIDE SEQUENCE [LARGE SCALE GENOMIC DNA]</scope>
    <source>
        <strain evidence="11">CAIM 431</strain>
    </source>
</reference>
<feature type="transmembrane region" description="Helical" evidence="9">
    <location>
        <begin position="538"/>
        <end position="557"/>
    </location>
</feature>
<feature type="transmembrane region" description="Helical" evidence="9">
    <location>
        <begin position="205"/>
        <end position="226"/>
    </location>
</feature>
<dbReference type="PRINTS" id="PR01806">
    <property type="entry name" value="VIRFACTRMVIN"/>
</dbReference>
<evidence type="ECO:0000256" key="5">
    <source>
        <dbReference type="ARBA" id="ARBA00022984"/>
    </source>
</evidence>
<keyword evidence="2" id="KW-1003">Cell membrane</keyword>
<feature type="compositionally biased region" description="Basic and acidic residues" evidence="8">
    <location>
        <begin position="1"/>
        <end position="14"/>
    </location>
</feature>
<dbReference type="InterPro" id="IPR004268">
    <property type="entry name" value="MurJ"/>
</dbReference>
<evidence type="ECO:0000256" key="2">
    <source>
        <dbReference type="ARBA" id="ARBA00022475"/>
    </source>
</evidence>
<evidence type="ECO:0000313" key="10">
    <source>
        <dbReference type="EMBL" id="MFD1890028.1"/>
    </source>
</evidence>
<feature type="transmembrane region" description="Helical" evidence="9">
    <location>
        <begin position="399"/>
        <end position="419"/>
    </location>
</feature>
<feature type="region of interest" description="Disordered" evidence="8">
    <location>
        <begin position="1"/>
        <end position="85"/>
    </location>
</feature>
<feature type="transmembrane region" description="Helical" evidence="9">
    <location>
        <begin position="563"/>
        <end position="584"/>
    </location>
</feature>
<sequence>MTDRHDDRPRRPLDEDAEATVVLGARGVDPDAPLPAPAPDETVVAPQRQATATATELPEPDPLGDGSAQAVTEAPARAAAPTGQGPSLGRASAIMAAGTLVSRVLGLVRQFLLAGVVAASAVSDAFNVANTLPNYLFQLLNAGVLNAVLIPQITKAMKRHDGGQDFVNRLITAAIGSILALTLVGLALAPWLVDLTSGEKVPLHLATAFAYICLPQILFYGLYAVLGNVLNARNQFAAFMWAPALSNVVQIAGLATFLALWGQQTDPSVWSPAMIWTLAGSMSLGILLQALVLVVPLWRGGFRYRPRFGLRGHGFGEASRMLGWTLTAIVIAQLGGLFTQWVLTEASRGAFTAYGYAMIIFMLPHGLITVSILTALFPQMSRTWQDSDVAGLRRLVNRGLRTPAVAIIPASAAMVAMARPLVDVMLRLPDDDARQVAEALQIMAVGTLGFGLSTLQQRYSFAREEGRQNLAYQAFLTALQVSFALAALLVLPHRFALATVALGLVVGNWAVSLVFIAVARRQLDGLGLAGVARLWTRLLIASVLAAGTAWLVVYGMTGFGASWLLSAITCVLAGLAFGLVFLAVSRILHLREVDELLAPVLRRLHLAR</sequence>
<dbReference type="InterPro" id="IPR051050">
    <property type="entry name" value="Lipid_II_flippase_MurJ/MviN"/>
</dbReference>
<feature type="transmembrane region" description="Helical" evidence="9">
    <location>
        <begin position="470"/>
        <end position="489"/>
    </location>
</feature>
<dbReference type="PANTHER" id="PTHR47019:SF1">
    <property type="entry name" value="LIPID II FLIPPASE MURJ"/>
    <property type="match status" value="1"/>
</dbReference>
<keyword evidence="7 9" id="KW-0472">Membrane</keyword>
<dbReference type="NCBIfam" id="TIGR01695">
    <property type="entry name" value="murJ_mviN"/>
    <property type="match status" value="1"/>
</dbReference>
<proteinExistence type="predicted"/>
<dbReference type="EMBL" id="JBHUFZ010000016">
    <property type="protein sequence ID" value="MFD1890028.1"/>
    <property type="molecule type" value="Genomic_DNA"/>
</dbReference>
<feature type="transmembrane region" description="Helical" evidence="9">
    <location>
        <begin position="495"/>
        <end position="518"/>
    </location>
</feature>
<feature type="transmembrane region" description="Helical" evidence="9">
    <location>
        <begin position="355"/>
        <end position="378"/>
    </location>
</feature>
<comment type="subcellular location">
    <subcellularLocation>
        <location evidence="1">Cell membrane</location>
        <topology evidence="1">Multi-pass membrane protein</topology>
    </subcellularLocation>
</comment>
<feature type="transmembrane region" description="Helical" evidence="9">
    <location>
        <begin position="111"/>
        <end position="129"/>
    </location>
</feature>
<evidence type="ECO:0000256" key="3">
    <source>
        <dbReference type="ARBA" id="ARBA00022692"/>
    </source>
</evidence>
<name>A0ABW4RX62_9ACTN</name>
<feature type="transmembrane region" description="Helical" evidence="9">
    <location>
        <begin position="273"/>
        <end position="300"/>
    </location>
</feature>
<feature type="transmembrane region" description="Helical" evidence="9">
    <location>
        <begin position="321"/>
        <end position="343"/>
    </location>
</feature>
<feature type="transmembrane region" description="Helical" evidence="9">
    <location>
        <begin position="166"/>
        <end position="193"/>
    </location>
</feature>
<dbReference type="CDD" id="cd13123">
    <property type="entry name" value="MATE_MurJ_like"/>
    <property type="match status" value="1"/>
</dbReference>
<comment type="caution">
    <text evidence="10">The sequence shown here is derived from an EMBL/GenBank/DDBJ whole genome shotgun (WGS) entry which is preliminary data.</text>
</comment>
<gene>
    <name evidence="10" type="primary">murJ</name>
    <name evidence="10" type="ORF">ACFSCS_07500</name>
</gene>
<keyword evidence="11" id="KW-1185">Reference proteome</keyword>
<accession>A0ABW4RX62</accession>
<feature type="transmembrane region" description="Helical" evidence="9">
    <location>
        <begin position="439"/>
        <end position="458"/>
    </location>
</feature>
<evidence type="ECO:0000256" key="9">
    <source>
        <dbReference type="SAM" id="Phobius"/>
    </source>
</evidence>
<dbReference type="Pfam" id="PF03023">
    <property type="entry name" value="MurJ"/>
    <property type="match status" value="1"/>
</dbReference>
<evidence type="ECO:0000256" key="8">
    <source>
        <dbReference type="SAM" id="MobiDB-lite"/>
    </source>
</evidence>
<dbReference type="RefSeq" id="WP_343872978.1">
    <property type="nucleotide sequence ID" value="NZ_BAAAIX010000013.1"/>
</dbReference>
<evidence type="ECO:0000256" key="6">
    <source>
        <dbReference type="ARBA" id="ARBA00022989"/>
    </source>
</evidence>
<feature type="transmembrane region" description="Helical" evidence="9">
    <location>
        <begin position="135"/>
        <end position="154"/>
    </location>
</feature>